<sequence length="92" mass="9944">MKVMLCWRFTDGASYVAGVEEFLSTGAPDPDGLTTIGRWHAPGSKYGFHLVEGDPLLIAEQCGNWNALCDIETTPVLDDEEAATALRKSTAN</sequence>
<organism evidence="1">
    <name type="scientific">marine metagenome</name>
    <dbReference type="NCBI Taxonomy" id="408172"/>
    <lineage>
        <taxon>unclassified sequences</taxon>
        <taxon>metagenomes</taxon>
        <taxon>ecological metagenomes</taxon>
    </lineage>
</organism>
<dbReference type="Pfam" id="PF11746">
    <property type="entry name" value="DUF3303"/>
    <property type="match status" value="1"/>
</dbReference>
<proteinExistence type="predicted"/>
<dbReference type="EMBL" id="UINC01013874">
    <property type="protein sequence ID" value="SVA59612.1"/>
    <property type="molecule type" value="Genomic_DNA"/>
</dbReference>
<name>A0A381X4Y3_9ZZZZ</name>
<accession>A0A381X4Y3</accession>
<dbReference type="InterPro" id="IPR021734">
    <property type="entry name" value="DUF3303"/>
</dbReference>
<gene>
    <name evidence="1" type="ORF">METZ01_LOCUS112466</name>
</gene>
<protein>
    <recommendedName>
        <fullName evidence="2">DUF3303 domain-containing protein</fullName>
    </recommendedName>
</protein>
<evidence type="ECO:0000313" key="1">
    <source>
        <dbReference type="EMBL" id="SVA59612.1"/>
    </source>
</evidence>
<dbReference type="AlphaFoldDB" id="A0A381X4Y3"/>
<evidence type="ECO:0008006" key="2">
    <source>
        <dbReference type="Google" id="ProtNLM"/>
    </source>
</evidence>
<reference evidence="1" key="1">
    <citation type="submission" date="2018-05" db="EMBL/GenBank/DDBJ databases">
        <authorList>
            <person name="Lanie J.A."/>
            <person name="Ng W.-L."/>
            <person name="Kazmierczak K.M."/>
            <person name="Andrzejewski T.M."/>
            <person name="Davidsen T.M."/>
            <person name="Wayne K.J."/>
            <person name="Tettelin H."/>
            <person name="Glass J.I."/>
            <person name="Rusch D."/>
            <person name="Podicherti R."/>
            <person name="Tsui H.-C.T."/>
            <person name="Winkler M.E."/>
        </authorList>
    </citation>
    <scope>NUCLEOTIDE SEQUENCE</scope>
</reference>